<dbReference type="RefSeq" id="WP_270884695.1">
    <property type="nucleotide sequence ID" value="NZ_JAQFVF010000077.1"/>
</dbReference>
<keyword evidence="2" id="KW-1185">Reference proteome</keyword>
<comment type="caution">
    <text evidence="1">The sequence shown here is derived from an EMBL/GenBank/DDBJ whole genome shotgun (WGS) entry which is preliminary data.</text>
</comment>
<organism evidence="1 2">
    <name type="scientific">Paenibacillus aestuarii</name>
    <dbReference type="NCBI Taxonomy" id="516965"/>
    <lineage>
        <taxon>Bacteria</taxon>
        <taxon>Bacillati</taxon>
        <taxon>Bacillota</taxon>
        <taxon>Bacilli</taxon>
        <taxon>Bacillales</taxon>
        <taxon>Paenibacillaceae</taxon>
        <taxon>Paenibacillus</taxon>
    </lineage>
</organism>
<dbReference type="EMBL" id="JBHSMJ010000031">
    <property type="protein sequence ID" value="MFC5451068.1"/>
    <property type="molecule type" value="Genomic_DNA"/>
</dbReference>
<gene>
    <name evidence="1" type="ORF">ACFPOG_22790</name>
</gene>
<evidence type="ECO:0008006" key="3">
    <source>
        <dbReference type="Google" id="ProtNLM"/>
    </source>
</evidence>
<proteinExistence type="predicted"/>
<name>A0ABW0KCC6_9BACL</name>
<dbReference type="Proteomes" id="UP001596044">
    <property type="component" value="Unassembled WGS sequence"/>
</dbReference>
<evidence type="ECO:0000313" key="1">
    <source>
        <dbReference type="EMBL" id="MFC5451068.1"/>
    </source>
</evidence>
<reference evidence="2" key="1">
    <citation type="journal article" date="2019" name="Int. J. Syst. Evol. Microbiol.">
        <title>The Global Catalogue of Microorganisms (GCM) 10K type strain sequencing project: providing services to taxonomists for standard genome sequencing and annotation.</title>
        <authorList>
            <consortium name="The Broad Institute Genomics Platform"/>
            <consortium name="The Broad Institute Genome Sequencing Center for Infectious Disease"/>
            <person name="Wu L."/>
            <person name="Ma J."/>
        </authorList>
    </citation>
    <scope>NUCLEOTIDE SEQUENCE [LARGE SCALE GENOMIC DNA]</scope>
    <source>
        <strain evidence="2">KACC 11904</strain>
    </source>
</reference>
<sequence>MALSILFNMINVAGQQRNGTVSVGEIVQSGWSAHEKQNIGQGMLFGVNNSLGIITNIMDNDLIDSPIVDDDGTITNQGQSL</sequence>
<accession>A0ABW0KCC6</accession>
<evidence type="ECO:0000313" key="2">
    <source>
        <dbReference type="Proteomes" id="UP001596044"/>
    </source>
</evidence>
<protein>
    <recommendedName>
        <fullName evidence="3">Spore germination protein</fullName>
    </recommendedName>
</protein>